<keyword evidence="4 10" id="KW-0863">Zinc-finger</keyword>
<keyword evidence="8" id="KW-0804">Transcription</keyword>
<evidence type="ECO:0000313" key="16">
    <source>
        <dbReference type="Proteomes" id="UP001562425"/>
    </source>
</evidence>
<dbReference type="PROSITE" id="PS50157">
    <property type="entry name" value="ZINC_FINGER_C2H2_2"/>
    <property type="match status" value="7"/>
</dbReference>
<dbReference type="InterPro" id="IPR036236">
    <property type="entry name" value="Znf_C2H2_sf"/>
</dbReference>
<accession>A0ABD1D3T2</accession>
<feature type="binding site" evidence="11">
    <location>
        <position position="207"/>
    </location>
    <ligand>
        <name>Zn(2+)</name>
        <dbReference type="ChEBI" id="CHEBI:29105"/>
    </ligand>
</feature>
<evidence type="ECO:0000313" key="15">
    <source>
        <dbReference type="EMBL" id="KAL1394281.1"/>
    </source>
</evidence>
<feature type="region of interest" description="Disordered" evidence="12">
    <location>
        <begin position="234"/>
        <end position="258"/>
    </location>
</feature>
<feature type="domain" description="C2H2-type" evidence="13">
    <location>
        <begin position="352"/>
        <end position="380"/>
    </location>
</feature>
<dbReference type="Pfam" id="PF00096">
    <property type="entry name" value="zf-C2H2"/>
    <property type="match status" value="7"/>
</dbReference>
<feature type="region of interest" description="Disordered" evidence="12">
    <location>
        <begin position="1"/>
        <end position="41"/>
    </location>
</feature>
<dbReference type="SUPFAM" id="SSF57667">
    <property type="entry name" value="beta-beta-alpha zinc fingers"/>
    <property type="match status" value="4"/>
</dbReference>
<feature type="region of interest" description="Disordered" evidence="12">
    <location>
        <begin position="59"/>
        <end position="169"/>
    </location>
</feature>
<dbReference type="FunFam" id="3.30.160.60:FF:001289">
    <property type="entry name" value="Zinc finger protein 574"/>
    <property type="match status" value="1"/>
</dbReference>
<dbReference type="PANTHER" id="PTHR23226">
    <property type="entry name" value="ZINC FINGER AND SCAN DOMAIN-CONTAINING"/>
    <property type="match status" value="1"/>
</dbReference>
<dbReference type="Proteomes" id="UP001562425">
    <property type="component" value="Unassembled WGS sequence"/>
</dbReference>
<feature type="domain" description="C2H2-type" evidence="13">
    <location>
        <begin position="464"/>
        <end position="491"/>
    </location>
</feature>
<evidence type="ECO:0000256" key="2">
    <source>
        <dbReference type="ARBA" id="ARBA00022723"/>
    </source>
</evidence>
<dbReference type="FunFam" id="3.30.160.60:FF:000100">
    <property type="entry name" value="Zinc finger 45-like"/>
    <property type="match status" value="2"/>
</dbReference>
<evidence type="ECO:0000256" key="11">
    <source>
        <dbReference type="PROSITE-ProRule" id="PRU01263"/>
    </source>
</evidence>
<dbReference type="SMART" id="SM00868">
    <property type="entry name" value="zf-AD"/>
    <property type="match status" value="1"/>
</dbReference>
<dbReference type="InterPro" id="IPR013087">
    <property type="entry name" value="Znf_C2H2_type"/>
</dbReference>
<keyword evidence="2 11" id="KW-0479">Metal-binding</keyword>
<evidence type="ECO:0000256" key="3">
    <source>
        <dbReference type="ARBA" id="ARBA00022737"/>
    </source>
</evidence>
<evidence type="ECO:0000256" key="12">
    <source>
        <dbReference type="SAM" id="MobiDB-lite"/>
    </source>
</evidence>
<sequence>MTLLPVPPYRGAGCKDGGPERPPIVAEQQTGTSAADTSAAGTSAADACVASTSFAATGAAETNTLQDRSVSNITILSDNTMDQGDGEGMESYPDISSDEANSPFTLVDRSKQKKPQLTIPNEDTSKLDSPIDAIGDRSRGSTRTPDTERGSRSRSQRRPGRPPMSSSCVACRTRGSGMVAIFQHPNGLDQMFCSVTGIEVEHEDYLCIPCYDDLKAAHLFKQKCIQNNILRVSRPGRSTAAEENRASTDKDSTPSTNTKVETVPIAEISTTSVVREADILEEHLYLSEGDEEESRDEDGGAETEVMKISLAEEVPSIHLENSTASKSEQSPIPSSSVQLGIKIVEAVKLEPIRCDECGKSFSKTSLFQKHVKSCHQAESTDEASDQQQQQDEPEHGTLATLPTVHNLMCEFCFQEFPQLAEKFEHEAGHVSEQKPYKCPQCRSAFKDKVGLRSHIRIHSSVKRFKCQFCEMRFHQRGNLKAHERIHVGAKPYLCPHCGKGFAENGNLKNHIRFHTGEKPYSCSQCTKRFRTHYSRTIHMRSHSNDRPFKCSHADCDKSFYSSGKLIVHRRVHSGEKPYHCDTCSAKFADSSGLRRHSKTH</sequence>
<dbReference type="FunFam" id="3.30.160.60:FF:000072">
    <property type="entry name" value="zinc finger protein 143 isoform X1"/>
    <property type="match status" value="1"/>
</dbReference>
<feature type="domain" description="C2H2-type" evidence="13">
    <location>
        <begin position="578"/>
        <end position="600"/>
    </location>
</feature>
<evidence type="ECO:0000256" key="10">
    <source>
        <dbReference type="PROSITE-ProRule" id="PRU00042"/>
    </source>
</evidence>
<feature type="region of interest" description="Disordered" evidence="12">
    <location>
        <begin position="311"/>
        <end position="336"/>
    </location>
</feature>
<comment type="subcellular location">
    <subcellularLocation>
        <location evidence="1">Nucleus</location>
    </subcellularLocation>
</comment>
<evidence type="ECO:0000256" key="4">
    <source>
        <dbReference type="ARBA" id="ARBA00022771"/>
    </source>
</evidence>
<dbReference type="AlphaFoldDB" id="A0ABD1D3T2"/>
<feature type="compositionally biased region" description="Polar residues" evidence="12">
    <location>
        <begin position="59"/>
        <end position="82"/>
    </location>
</feature>
<keyword evidence="5 11" id="KW-0862">Zinc</keyword>
<evidence type="ECO:0000256" key="9">
    <source>
        <dbReference type="ARBA" id="ARBA00023242"/>
    </source>
</evidence>
<comment type="caution">
    <text evidence="15">The sequence shown here is derived from an EMBL/GenBank/DDBJ whole genome shotgun (WGS) entry which is preliminary data.</text>
</comment>
<evidence type="ECO:0000256" key="6">
    <source>
        <dbReference type="ARBA" id="ARBA00023015"/>
    </source>
</evidence>
<keyword evidence="6" id="KW-0805">Transcription regulation</keyword>
<feature type="domain" description="C2H2-type" evidence="13">
    <location>
        <begin position="436"/>
        <end position="463"/>
    </location>
</feature>
<feature type="compositionally biased region" description="Low complexity" evidence="12">
    <location>
        <begin position="325"/>
        <end position="336"/>
    </location>
</feature>
<evidence type="ECO:0000259" key="13">
    <source>
        <dbReference type="PROSITE" id="PS50157"/>
    </source>
</evidence>
<dbReference type="GO" id="GO:0003677">
    <property type="term" value="F:DNA binding"/>
    <property type="evidence" value="ECO:0007669"/>
    <property type="project" value="UniProtKB-KW"/>
</dbReference>
<dbReference type="PANTHER" id="PTHR23226:SF416">
    <property type="entry name" value="FI01424P"/>
    <property type="match status" value="1"/>
</dbReference>
<protein>
    <recommendedName>
        <fullName evidence="17">Zinc finger protein</fullName>
    </recommendedName>
</protein>
<keyword evidence="7" id="KW-0238">DNA-binding</keyword>
<evidence type="ECO:0000256" key="7">
    <source>
        <dbReference type="ARBA" id="ARBA00023125"/>
    </source>
</evidence>
<keyword evidence="3" id="KW-0677">Repeat</keyword>
<dbReference type="EMBL" id="JBEHCU010007681">
    <property type="protein sequence ID" value="KAL1394281.1"/>
    <property type="molecule type" value="Genomic_DNA"/>
</dbReference>
<dbReference type="FunFam" id="3.30.160.60:FF:000030">
    <property type="entry name" value="Zinc finger protein 628"/>
    <property type="match status" value="1"/>
</dbReference>
<evidence type="ECO:0000256" key="8">
    <source>
        <dbReference type="ARBA" id="ARBA00023163"/>
    </source>
</evidence>
<feature type="domain" description="ZAD" evidence="14">
    <location>
        <begin position="166"/>
        <end position="234"/>
    </location>
</feature>
<evidence type="ECO:0000256" key="5">
    <source>
        <dbReference type="ARBA" id="ARBA00022833"/>
    </source>
</evidence>
<dbReference type="GO" id="GO:0005634">
    <property type="term" value="C:nucleus"/>
    <property type="evidence" value="ECO:0007669"/>
    <property type="project" value="UniProtKB-SubCell"/>
</dbReference>
<dbReference type="GO" id="GO:0006357">
    <property type="term" value="P:regulation of transcription by RNA polymerase II"/>
    <property type="evidence" value="ECO:0007669"/>
    <property type="project" value="UniProtKB-ARBA"/>
</dbReference>
<evidence type="ECO:0000259" key="14">
    <source>
        <dbReference type="PROSITE" id="PS51915"/>
    </source>
</evidence>
<dbReference type="InterPro" id="IPR012934">
    <property type="entry name" value="Znf_AD"/>
</dbReference>
<feature type="domain" description="C2H2-type" evidence="13">
    <location>
        <begin position="548"/>
        <end position="577"/>
    </location>
</feature>
<evidence type="ECO:0008006" key="17">
    <source>
        <dbReference type="Google" id="ProtNLM"/>
    </source>
</evidence>
<feature type="compositionally biased region" description="Low complexity" evidence="12">
    <location>
        <begin position="30"/>
        <end position="41"/>
    </location>
</feature>
<feature type="binding site" evidence="11">
    <location>
        <position position="210"/>
    </location>
    <ligand>
        <name>Zn(2+)</name>
        <dbReference type="ChEBI" id="CHEBI:29105"/>
    </ligand>
</feature>
<dbReference type="PROSITE" id="PS51915">
    <property type="entry name" value="ZAD"/>
    <property type="match status" value="1"/>
</dbReference>
<organism evidence="15 16">
    <name type="scientific">Culex pipiens pipiens</name>
    <name type="common">Northern house mosquito</name>
    <dbReference type="NCBI Taxonomy" id="38569"/>
    <lineage>
        <taxon>Eukaryota</taxon>
        <taxon>Metazoa</taxon>
        <taxon>Ecdysozoa</taxon>
        <taxon>Arthropoda</taxon>
        <taxon>Hexapoda</taxon>
        <taxon>Insecta</taxon>
        <taxon>Pterygota</taxon>
        <taxon>Neoptera</taxon>
        <taxon>Endopterygota</taxon>
        <taxon>Diptera</taxon>
        <taxon>Nematocera</taxon>
        <taxon>Culicoidea</taxon>
        <taxon>Culicidae</taxon>
        <taxon>Culicinae</taxon>
        <taxon>Culicini</taxon>
        <taxon>Culex</taxon>
        <taxon>Culex</taxon>
    </lineage>
</organism>
<dbReference type="PROSITE" id="PS00028">
    <property type="entry name" value="ZINC_FINGER_C2H2_1"/>
    <property type="match status" value="7"/>
</dbReference>
<dbReference type="SMART" id="SM00355">
    <property type="entry name" value="ZnF_C2H2"/>
    <property type="match status" value="8"/>
</dbReference>
<feature type="domain" description="C2H2-type" evidence="13">
    <location>
        <begin position="492"/>
        <end position="519"/>
    </location>
</feature>
<feature type="domain" description="C2H2-type" evidence="13">
    <location>
        <begin position="520"/>
        <end position="547"/>
    </location>
</feature>
<proteinExistence type="predicted"/>
<gene>
    <name evidence="15" type="ORF">pipiens_012070</name>
</gene>
<dbReference type="Gene3D" id="3.30.160.60">
    <property type="entry name" value="Classic Zinc Finger"/>
    <property type="match status" value="7"/>
</dbReference>
<feature type="compositionally biased region" description="Basic and acidic residues" evidence="12">
    <location>
        <begin position="134"/>
        <end position="151"/>
    </location>
</feature>
<feature type="binding site" evidence="11">
    <location>
        <position position="168"/>
    </location>
    <ligand>
        <name>Zn(2+)</name>
        <dbReference type="ChEBI" id="CHEBI:29105"/>
    </ligand>
</feature>
<feature type="compositionally biased region" description="Basic and acidic residues" evidence="12">
    <location>
        <begin position="240"/>
        <end position="252"/>
    </location>
</feature>
<dbReference type="GO" id="GO:0008270">
    <property type="term" value="F:zinc ion binding"/>
    <property type="evidence" value="ECO:0007669"/>
    <property type="project" value="UniProtKB-UniRule"/>
</dbReference>
<evidence type="ECO:0000256" key="1">
    <source>
        <dbReference type="ARBA" id="ARBA00004123"/>
    </source>
</evidence>
<dbReference type="FunFam" id="3.30.160.60:FF:000702">
    <property type="entry name" value="Transcription factor E4F1 isoform 1"/>
    <property type="match status" value="1"/>
</dbReference>
<feature type="binding site" evidence="11">
    <location>
        <position position="171"/>
    </location>
    <ligand>
        <name>Zn(2+)</name>
        <dbReference type="ChEBI" id="CHEBI:29105"/>
    </ligand>
</feature>
<keyword evidence="9" id="KW-0539">Nucleus</keyword>
<keyword evidence="16" id="KW-1185">Reference proteome</keyword>
<name>A0ABD1D3T2_CULPP</name>
<reference evidence="15 16" key="1">
    <citation type="submission" date="2024-05" db="EMBL/GenBank/DDBJ databases">
        <title>Culex pipiens pipiens assembly and annotation.</title>
        <authorList>
            <person name="Alout H."/>
            <person name="Durand T."/>
        </authorList>
    </citation>
    <scope>NUCLEOTIDE SEQUENCE [LARGE SCALE GENOMIC DNA]</scope>
    <source>
        <strain evidence="15">HA-2024</strain>
        <tissue evidence="15">Whole body</tissue>
    </source>
</reference>